<organism evidence="2 3">
    <name type="scientific">Robertkochia marina</name>
    <dbReference type="NCBI Taxonomy" id="1227945"/>
    <lineage>
        <taxon>Bacteria</taxon>
        <taxon>Pseudomonadati</taxon>
        <taxon>Bacteroidota</taxon>
        <taxon>Flavobacteriia</taxon>
        <taxon>Flavobacteriales</taxon>
        <taxon>Flavobacteriaceae</taxon>
        <taxon>Robertkochia</taxon>
    </lineage>
</organism>
<dbReference type="Pfam" id="PF13460">
    <property type="entry name" value="NAD_binding_10"/>
    <property type="match status" value="1"/>
</dbReference>
<comment type="caution">
    <text evidence="2">The sequence shown here is derived from an EMBL/GenBank/DDBJ whole genome shotgun (WGS) entry which is preliminary data.</text>
</comment>
<sequence>MEQVLVAGATGTTGNIIINILKQSEHFTPVAMVRKEEQVKDFKEKGIEAILGDLSGKVDHVTKNIDKVIFAAGSKGKDVKGIDKEGAIKLIDASISEGVKKFVMLSSMGTQDPQSVPELEDYLKAKKAADHYLMKSNISYTIVRPGSLTNKKGQGKIDLEKYLDRKGEISREDVAQTLVKALDTETANNLAFEILEGHTPVEQALKQAHEVVA</sequence>
<evidence type="ECO:0000259" key="1">
    <source>
        <dbReference type="Pfam" id="PF13460"/>
    </source>
</evidence>
<protein>
    <submittedName>
        <fullName evidence="2">SDR family oxidoreductase</fullName>
    </submittedName>
</protein>
<dbReference type="InterPro" id="IPR016040">
    <property type="entry name" value="NAD(P)-bd_dom"/>
</dbReference>
<name>A0A4V3UYC8_9FLAO</name>
<evidence type="ECO:0000313" key="2">
    <source>
        <dbReference type="EMBL" id="THD69148.1"/>
    </source>
</evidence>
<dbReference type="OrthoDB" id="9803892at2"/>
<reference evidence="2 3" key="1">
    <citation type="submission" date="2019-04" db="EMBL/GenBank/DDBJ databases">
        <title>Draft genome sequence of Robertkochia marina CC-AMO-30D.</title>
        <authorList>
            <person name="Hameed A."/>
            <person name="Lin S.-Y."/>
            <person name="Shahina M."/>
            <person name="Lai W.-A."/>
            <person name="Young C.-C."/>
        </authorList>
    </citation>
    <scope>NUCLEOTIDE SEQUENCE [LARGE SCALE GENOMIC DNA]</scope>
    <source>
        <strain evidence="2 3">CC-AMO-30D</strain>
    </source>
</reference>
<gene>
    <name evidence="2" type="ORF">E7Z59_02110</name>
</gene>
<dbReference type="Gene3D" id="3.40.50.720">
    <property type="entry name" value="NAD(P)-binding Rossmann-like Domain"/>
    <property type="match status" value="1"/>
</dbReference>
<accession>A0A4V3UYC8</accession>
<dbReference type="PANTHER" id="PTHR15020">
    <property type="entry name" value="FLAVIN REDUCTASE-RELATED"/>
    <property type="match status" value="1"/>
</dbReference>
<dbReference type="PANTHER" id="PTHR15020:SF50">
    <property type="entry name" value="UPF0659 PROTEIN YMR090W"/>
    <property type="match status" value="1"/>
</dbReference>
<dbReference type="InterPro" id="IPR036291">
    <property type="entry name" value="NAD(P)-bd_dom_sf"/>
</dbReference>
<evidence type="ECO:0000313" key="3">
    <source>
        <dbReference type="Proteomes" id="UP000305939"/>
    </source>
</evidence>
<dbReference type="RefSeq" id="WP_136334638.1">
    <property type="nucleotide sequence ID" value="NZ_QXMP01000001.1"/>
</dbReference>
<dbReference type="Proteomes" id="UP000305939">
    <property type="component" value="Unassembled WGS sequence"/>
</dbReference>
<dbReference type="EMBL" id="SSMC01000001">
    <property type="protein sequence ID" value="THD69148.1"/>
    <property type="molecule type" value="Genomic_DNA"/>
</dbReference>
<feature type="domain" description="NAD(P)-binding" evidence="1">
    <location>
        <begin position="8"/>
        <end position="184"/>
    </location>
</feature>
<dbReference type="CDD" id="cd05243">
    <property type="entry name" value="SDR_a5"/>
    <property type="match status" value="1"/>
</dbReference>
<keyword evidence="3" id="KW-1185">Reference proteome</keyword>
<dbReference type="SUPFAM" id="SSF51735">
    <property type="entry name" value="NAD(P)-binding Rossmann-fold domains"/>
    <property type="match status" value="1"/>
</dbReference>
<proteinExistence type="predicted"/>
<dbReference type="AlphaFoldDB" id="A0A4V3UYC8"/>